<protein>
    <submittedName>
        <fullName evidence="13">Sugar MFS transporter</fullName>
    </submittedName>
</protein>
<dbReference type="PANTHER" id="PTHR43702:SF3">
    <property type="entry name" value="PROTEIN TSGA"/>
    <property type="match status" value="1"/>
</dbReference>
<evidence type="ECO:0000313" key="14">
    <source>
        <dbReference type="Proteomes" id="UP001595740"/>
    </source>
</evidence>
<feature type="transmembrane region" description="Helical" evidence="11">
    <location>
        <begin position="61"/>
        <end position="82"/>
    </location>
</feature>
<evidence type="ECO:0000256" key="9">
    <source>
        <dbReference type="ARBA" id="ARBA00022989"/>
    </source>
</evidence>
<feature type="transmembrane region" description="Helical" evidence="11">
    <location>
        <begin position="285"/>
        <end position="303"/>
    </location>
</feature>
<comment type="similarity">
    <text evidence="3">Belongs to the major facilitator superfamily. FHS transporter (TC 2.A.1.7) family.</text>
</comment>
<evidence type="ECO:0000256" key="7">
    <source>
        <dbReference type="ARBA" id="ARBA00022597"/>
    </source>
</evidence>
<dbReference type="InterPro" id="IPR020846">
    <property type="entry name" value="MFS_dom"/>
</dbReference>
<gene>
    <name evidence="13" type="ORF">ACFOLC_13360</name>
</gene>
<evidence type="ECO:0000256" key="2">
    <source>
        <dbReference type="ARBA" id="ARBA00004429"/>
    </source>
</evidence>
<dbReference type="InterPro" id="IPR005964">
    <property type="entry name" value="Glc/Gal_transptr_bac"/>
</dbReference>
<keyword evidence="6" id="KW-0997">Cell inner membrane</keyword>
<dbReference type="PROSITE" id="PS50850">
    <property type="entry name" value="MFS"/>
    <property type="match status" value="1"/>
</dbReference>
<dbReference type="SUPFAM" id="SSF103473">
    <property type="entry name" value="MFS general substrate transporter"/>
    <property type="match status" value="1"/>
</dbReference>
<dbReference type="PANTHER" id="PTHR43702">
    <property type="entry name" value="L-FUCOSE-PROTON SYMPORTER"/>
    <property type="match status" value="1"/>
</dbReference>
<keyword evidence="10 11" id="KW-0472">Membrane</keyword>
<evidence type="ECO:0000259" key="12">
    <source>
        <dbReference type="PROSITE" id="PS50850"/>
    </source>
</evidence>
<keyword evidence="5" id="KW-1003">Cell membrane</keyword>
<evidence type="ECO:0000256" key="4">
    <source>
        <dbReference type="ARBA" id="ARBA00022448"/>
    </source>
</evidence>
<feature type="transmembrane region" description="Helical" evidence="11">
    <location>
        <begin position="310"/>
        <end position="333"/>
    </location>
</feature>
<evidence type="ECO:0000256" key="1">
    <source>
        <dbReference type="ARBA" id="ARBA00003321"/>
    </source>
</evidence>
<sequence>MYEGTGALQGRATGSTAAASAWLLPLVILLFFAWGFCTVLVDTLIPKLKAVFSLNYTEAMLTQFCFFLAYFVASIPAGQLIGRIGYLRGIVVGLVVMAGGCLLFTPAAAMGWYPAFLGALFILACGITVVQVAANPLAAGLGDPARSHSRLTLAQAFNSVGTMLGPMFGAALILSGGAEATAPSQLSGAALEAFRREEAHDLRLPFMIIAAVLAALALMCWIVRRAQVPAVHVPRGGDYLRLLRHPRLSLGALAIFLYVGAEVTVGSLMANFLMQEDTLHASAKAAGVMISIYWGLAMVGRFIGSYVLRFLAPGVVLTVCAVMAALLAVTAALSGGMTAAVAILAIGLFNSVMFPTIFALSIDGLGEDTAGGSGLLCQAIVGGAIVPLLAGFTADRIGLALALLVPAACYVWIAVYGLLVRKGSLRDRREDGVAVVSSPLH</sequence>
<feature type="transmembrane region" description="Helical" evidence="11">
    <location>
        <begin position="399"/>
        <end position="419"/>
    </location>
</feature>
<feature type="transmembrane region" description="Helical" evidence="11">
    <location>
        <begin position="151"/>
        <end position="174"/>
    </location>
</feature>
<dbReference type="Gene3D" id="1.20.1250.20">
    <property type="entry name" value="MFS general substrate transporter like domains"/>
    <property type="match status" value="2"/>
</dbReference>
<dbReference type="EMBL" id="JBHRXK010000007">
    <property type="protein sequence ID" value="MFC3551992.1"/>
    <property type="molecule type" value="Genomic_DNA"/>
</dbReference>
<dbReference type="Pfam" id="PF07690">
    <property type="entry name" value="MFS_1"/>
    <property type="match status" value="1"/>
</dbReference>
<evidence type="ECO:0000256" key="3">
    <source>
        <dbReference type="ARBA" id="ARBA00009120"/>
    </source>
</evidence>
<feature type="transmembrane region" description="Helical" evidence="11">
    <location>
        <begin position="21"/>
        <end position="41"/>
    </location>
</feature>
<evidence type="ECO:0000256" key="5">
    <source>
        <dbReference type="ARBA" id="ARBA00022475"/>
    </source>
</evidence>
<evidence type="ECO:0000256" key="8">
    <source>
        <dbReference type="ARBA" id="ARBA00022692"/>
    </source>
</evidence>
<evidence type="ECO:0000256" key="11">
    <source>
        <dbReference type="SAM" id="Phobius"/>
    </source>
</evidence>
<feature type="transmembrane region" description="Helical" evidence="11">
    <location>
        <begin position="89"/>
        <end position="109"/>
    </location>
</feature>
<dbReference type="InterPro" id="IPR050375">
    <property type="entry name" value="MFS_TsgA-like"/>
</dbReference>
<evidence type="ECO:0000256" key="10">
    <source>
        <dbReference type="ARBA" id="ARBA00023136"/>
    </source>
</evidence>
<feature type="domain" description="Major facilitator superfamily (MFS) profile" evidence="12">
    <location>
        <begin position="23"/>
        <end position="425"/>
    </location>
</feature>
<proteinExistence type="inferred from homology"/>
<keyword evidence="8 11" id="KW-0812">Transmembrane</keyword>
<organism evidence="13 14">
    <name type="scientific">Lysobacter cavernae</name>
    <dbReference type="NCBI Taxonomy" id="1685901"/>
    <lineage>
        <taxon>Bacteria</taxon>
        <taxon>Pseudomonadati</taxon>
        <taxon>Pseudomonadota</taxon>
        <taxon>Gammaproteobacteria</taxon>
        <taxon>Lysobacterales</taxon>
        <taxon>Lysobacteraceae</taxon>
        <taxon>Lysobacter</taxon>
    </lineage>
</organism>
<comment type="subcellular location">
    <subcellularLocation>
        <location evidence="2">Cell inner membrane</location>
        <topology evidence="2">Multi-pass membrane protein</topology>
    </subcellularLocation>
</comment>
<evidence type="ECO:0000313" key="13">
    <source>
        <dbReference type="EMBL" id="MFC3551992.1"/>
    </source>
</evidence>
<feature type="transmembrane region" description="Helical" evidence="11">
    <location>
        <begin position="374"/>
        <end position="393"/>
    </location>
</feature>
<feature type="transmembrane region" description="Helical" evidence="11">
    <location>
        <begin position="204"/>
        <end position="223"/>
    </location>
</feature>
<name>A0ABV7RTJ1_9GAMM</name>
<keyword evidence="9 11" id="KW-1133">Transmembrane helix</keyword>
<comment type="caution">
    <text evidence="13">The sequence shown here is derived from an EMBL/GenBank/DDBJ whole genome shotgun (WGS) entry which is preliminary data.</text>
</comment>
<accession>A0ABV7RTJ1</accession>
<feature type="transmembrane region" description="Helical" evidence="11">
    <location>
        <begin position="115"/>
        <end position="139"/>
    </location>
</feature>
<keyword evidence="7" id="KW-0762">Sugar transport</keyword>
<dbReference type="InterPro" id="IPR011701">
    <property type="entry name" value="MFS"/>
</dbReference>
<dbReference type="RefSeq" id="WP_386759762.1">
    <property type="nucleotide sequence ID" value="NZ_JBHRXK010000007.1"/>
</dbReference>
<evidence type="ECO:0000256" key="6">
    <source>
        <dbReference type="ARBA" id="ARBA00022519"/>
    </source>
</evidence>
<reference evidence="14" key="1">
    <citation type="journal article" date="2019" name="Int. J. Syst. Evol. Microbiol.">
        <title>The Global Catalogue of Microorganisms (GCM) 10K type strain sequencing project: providing services to taxonomists for standard genome sequencing and annotation.</title>
        <authorList>
            <consortium name="The Broad Institute Genomics Platform"/>
            <consortium name="The Broad Institute Genome Sequencing Center for Infectious Disease"/>
            <person name="Wu L."/>
            <person name="Ma J."/>
        </authorList>
    </citation>
    <scope>NUCLEOTIDE SEQUENCE [LARGE SCALE GENOMIC DNA]</scope>
    <source>
        <strain evidence="14">KCTC 42875</strain>
    </source>
</reference>
<keyword evidence="14" id="KW-1185">Reference proteome</keyword>
<feature type="transmembrane region" description="Helical" evidence="11">
    <location>
        <begin position="339"/>
        <end position="362"/>
    </location>
</feature>
<dbReference type="Proteomes" id="UP001595740">
    <property type="component" value="Unassembled WGS sequence"/>
</dbReference>
<dbReference type="NCBIfam" id="TIGR01272">
    <property type="entry name" value="gluP"/>
    <property type="match status" value="1"/>
</dbReference>
<keyword evidence="4" id="KW-0813">Transport</keyword>
<dbReference type="InterPro" id="IPR036259">
    <property type="entry name" value="MFS_trans_sf"/>
</dbReference>
<feature type="transmembrane region" description="Helical" evidence="11">
    <location>
        <begin position="250"/>
        <end position="273"/>
    </location>
</feature>
<comment type="function">
    <text evidence="1">Intake of glucose and galactose.</text>
</comment>
<dbReference type="CDD" id="cd17394">
    <property type="entry name" value="MFS_FucP_like"/>
    <property type="match status" value="1"/>
</dbReference>